<dbReference type="RefSeq" id="WP_377965968.1">
    <property type="nucleotide sequence ID" value="NZ_JBHZOL010000085.1"/>
</dbReference>
<reference evidence="1 2" key="1">
    <citation type="submission" date="2024-10" db="EMBL/GenBank/DDBJ databases">
        <authorList>
            <person name="Ratan Roy A."/>
            <person name="Morales Sandoval P.H."/>
            <person name="De Los Santos Villalobos S."/>
            <person name="Chakraborty S."/>
            <person name="Mukherjee J."/>
        </authorList>
    </citation>
    <scope>NUCLEOTIDE SEQUENCE [LARGE SCALE GENOMIC DNA]</scope>
    <source>
        <strain evidence="1 2">S1</strain>
    </source>
</reference>
<evidence type="ECO:0000313" key="1">
    <source>
        <dbReference type="EMBL" id="MFE4107347.1"/>
    </source>
</evidence>
<dbReference type="EMBL" id="JBHZOL010000085">
    <property type="protein sequence ID" value="MFE4107347.1"/>
    <property type="molecule type" value="Genomic_DNA"/>
</dbReference>
<sequence>MFQSQQTGAIASTVLPEQASHPEKIRILIFGKPQPVQLTINRLHNLGYAEAGEWSDPLPTGRPGEIMRILTKTLLMG</sequence>
<accession>A0ABW6II52</accession>
<comment type="caution">
    <text evidence="1">The sequence shown here is derived from an EMBL/GenBank/DDBJ whole genome shotgun (WGS) entry which is preliminary data.</text>
</comment>
<keyword evidence="2" id="KW-1185">Reference proteome</keyword>
<evidence type="ECO:0000313" key="2">
    <source>
        <dbReference type="Proteomes" id="UP001600165"/>
    </source>
</evidence>
<dbReference type="Proteomes" id="UP001600165">
    <property type="component" value="Unassembled WGS sequence"/>
</dbReference>
<protein>
    <submittedName>
        <fullName evidence="1">Uncharacterized protein</fullName>
    </submittedName>
</protein>
<gene>
    <name evidence="1" type="ORF">ACFVKH_13730</name>
</gene>
<organism evidence="1 2">
    <name type="scientific">Almyronema epifaneia S1</name>
    <dbReference type="NCBI Taxonomy" id="2991925"/>
    <lineage>
        <taxon>Bacteria</taxon>
        <taxon>Bacillati</taxon>
        <taxon>Cyanobacteriota</taxon>
        <taxon>Cyanophyceae</taxon>
        <taxon>Nodosilineales</taxon>
        <taxon>Nodosilineaceae</taxon>
        <taxon>Almyronema</taxon>
        <taxon>Almyronema epifaneia</taxon>
    </lineage>
</organism>
<proteinExistence type="predicted"/>
<name>A0ABW6II52_9CYAN</name>